<evidence type="ECO:0000256" key="3">
    <source>
        <dbReference type="ARBA" id="ARBA00023002"/>
    </source>
</evidence>
<evidence type="ECO:0000313" key="8">
    <source>
        <dbReference type="EnsemblMetazoa" id="XP_020915559.2"/>
    </source>
</evidence>
<sequence length="117" mass="13396">MSAIFYHDEEQKQEAELTKADHQKKVKAPIVTKILPAETFYDAENYHQKYLLRQSPNVLASLSLNNEELKNSYIATRLNGYLGGYSNLQKFDAEAEKLGLSEEQVEAVRKLVAYRSN</sequence>
<dbReference type="AlphaFoldDB" id="A0A913Y6G4"/>
<evidence type="ECO:0000313" key="9">
    <source>
        <dbReference type="Proteomes" id="UP000887567"/>
    </source>
</evidence>
<dbReference type="InterPro" id="IPR036509">
    <property type="entry name" value="Met_Sox_Rdtase_MsrA_sf"/>
</dbReference>
<protein>
    <recommendedName>
        <fullName evidence="2">peptide-methionine (S)-S-oxide reductase</fullName>
        <ecNumber evidence="2">1.8.4.11</ecNumber>
    </recommendedName>
    <alternativeName>
        <fullName evidence="4">Peptide-methionine (S)-S-oxide reductase</fullName>
    </alternativeName>
</protein>
<dbReference type="InterPro" id="IPR002569">
    <property type="entry name" value="Met_Sox_Rdtase_MsrA_dom"/>
</dbReference>
<keyword evidence="9" id="KW-1185">Reference proteome</keyword>
<dbReference type="Gene3D" id="3.30.1060.10">
    <property type="entry name" value="Peptide methionine sulphoxide reductase MsrA"/>
    <property type="match status" value="1"/>
</dbReference>
<dbReference type="RefSeq" id="XP_020915559.2">
    <property type="nucleotide sequence ID" value="XM_021059900.2"/>
</dbReference>
<proteinExistence type="inferred from homology"/>
<feature type="region of interest" description="Disordered" evidence="5">
    <location>
        <begin position="1"/>
        <end position="20"/>
    </location>
</feature>
<dbReference type="Pfam" id="PF01625">
    <property type="entry name" value="PMSR"/>
    <property type="match status" value="1"/>
</dbReference>
<accession>A0A913Y6G4</accession>
<reference evidence="8" key="1">
    <citation type="submission" date="2022-11" db="UniProtKB">
        <authorList>
            <consortium name="EnsemblMetazoa"/>
        </authorList>
    </citation>
    <scope>IDENTIFICATION</scope>
</reference>
<dbReference type="EC" id="1.8.4.11" evidence="2"/>
<feature type="domain" description="Peptide methionine sulphoxide reductase MsrA" evidence="6">
    <location>
        <begin position="2"/>
        <end position="55"/>
    </location>
</feature>
<dbReference type="OrthoDB" id="77405at2759"/>
<name>A0A913Y6G4_EXADI</name>
<dbReference type="KEGG" id="epa:110253039"/>
<dbReference type="Proteomes" id="UP000887567">
    <property type="component" value="Unplaced"/>
</dbReference>
<dbReference type="OMA" id="RNQYMSA"/>
<dbReference type="GO" id="GO:0008113">
    <property type="term" value="F:peptide-methionine (S)-S-oxide reductase activity"/>
    <property type="evidence" value="ECO:0007669"/>
    <property type="project" value="UniProtKB-EC"/>
</dbReference>
<dbReference type="SUPFAM" id="SSF55068">
    <property type="entry name" value="Peptide methionine sulfoxide reductase"/>
    <property type="match status" value="1"/>
</dbReference>
<evidence type="ECO:0000256" key="2">
    <source>
        <dbReference type="ARBA" id="ARBA00012502"/>
    </source>
</evidence>
<feature type="domain" description="Selenoprotein methionine sulfoxide reductase A helical" evidence="7">
    <location>
        <begin position="64"/>
        <end position="111"/>
    </location>
</feature>
<dbReference type="PANTHER" id="PTHR43774">
    <property type="entry name" value="PEPTIDE METHIONINE SULFOXIDE REDUCTASE"/>
    <property type="match status" value="1"/>
</dbReference>
<evidence type="ECO:0000259" key="7">
    <source>
        <dbReference type="Pfam" id="PF20939"/>
    </source>
</evidence>
<dbReference type="Pfam" id="PF20939">
    <property type="entry name" value="MsrA_helical"/>
    <property type="match status" value="1"/>
</dbReference>
<keyword evidence="3" id="KW-0560">Oxidoreductase</keyword>
<evidence type="ECO:0000256" key="1">
    <source>
        <dbReference type="ARBA" id="ARBA00005591"/>
    </source>
</evidence>
<dbReference type="GeneID" id="110253039"/>
<evidence type="ECO:0000259" key="6">
    <source>
        <dbReference type="Pfam" id="PF01625"/>
    </source>
</evidence>
<comment type="similarity">
    <text evidence="1">Belongs to the MsrA Met sulfoxide reductase family.</text>
</comment>
<organism evidence="8 9">
    <name type="scientific">Exaiptasia diaphana</name>
    <name type="common">Tropical sea anemone</name>
    <name type="synonym">Aiptasia pulchella</name>
    <dbReference type="NCBI Taxonomy" id="2652724"/>
    <lineage>
        <taxon>Eukaryota</taxon>
        <taxon>Metazoa</taxon>
        <taxon>Cnidaria</taxon>
        <taxon>Anthozoa</taxon>
        <taxon>Hexacorallia</taxon>
        <taxon>Actiniaria</taxon>
        <taxon>Aiptasiidae</taxon>
        <taxon>Exaiptasia</taxon>
    </lineage>
</organism>
<dbReference type="PANTHER" id="PTHR43774:SF1">
    <property type="entry name" value="PEPTIDE METHIONINE SULFOXIDE REDUCTASE MSRA 2"/>
    <property type="match status" value="1"/>
</dbReference>
<dbReference type="InterPro" id="IPR049006">
    <property type="entry name" value="MsrA_helical"/>
</dbReference>
<dbReference type="EnsemblMetazoa" id="XM_021059900.2">
    <property type="protein sequence ID" value="XP_020915559.2"/>
    <property type="gene ID" value="LOC110253039"/>
</dbReference>
<evidence type="ECO:0000256" key="4">
    <source>
        <dbReference type="ARBA" id="ARBA00030643"/>
    </source>
</evidence>
<evidence type="ECO:0000256" key="5">
    <source>
        <dbReference type="SAM" id="MobiDB-lite"/>
    </source>
</evidence>